<name>A0ABM1BW41_LIMPO</name>
<evidence type="ECO:0000256" key="1">
    <source>
        <dbReference type="ARBA" id="ARBA00012647"/>
    </source>
</evidence>
<keyword evidence="2" id="KW-0597">Phosphoprotein</keyword>
<dbReference type="PANTHER" id="PTHR11596">
    <property type="entry name" value="ALKALINE PHOSPHATASE"/>
    <property type="match status" value="1"/>
</dbReference>
<evidence type="ECO:0000313" key="6">
    <source>
        <dbReference type="RefSeq" id="XP_013789813.1"/>
    </source>
</evidence>
<reference evidence="6 7" key="1">
    <citation type="submission" date="2025-05" db="UniProtKB">
        <authorList>
            <consortium name="RefSeq"/>
        </authorList>
    </citation>
    <scope>IDENTIFICATION</scope>
    <source>
        <tissue evidence="6 7">Muscle</tissue>
    </source>
</reference>
<sequence>MRLLRVVGGLMLLFITVGDSAKLPHRSSEEGDDILTQRYWYEHADKTLQKKQKISENLERGKAKNIIFFLGDGMGMSTITAARIYKGQKAGLKGAEAELTFEDFPHVSLSKTYAIDRQTSDSANTATAYLCGVKANYGTLGVNGKVKNEDCDSSKDNSTHVSSILQWAQEEGKSTGFVTTTRVTHATPAGLYAHSASRDWEAESPGGDEKCPDIALQLVKQNPGKNIQVILGGGRQSFFPNNEPDVESKEMGKRKDGKNLVNEWLDHKNNISSKVNYVHNLEGFENVTADETDYLLGLFEYSHMQYEFERVTSNSEPSITDMTKKAIQILSKNSKGYFLLVEGGRIDHGHHDGMAKRALEEVVSFDKAIKLALEMTNREDTLLLVTADHSHTMTISGYPLRGNNILGTYVSRDEKVEYTVLGYANGPGYNTSRTFKKNSTLGNDYKQPATFYLESETHGGEDVPVFAIGAVAHLFHGVHDQTYIPHAIGYAACIGPNKDYCKGAASISPIPSFLVPFVVLAHIF</sequence>
<dbReference type="CDD" id="cd16012">
    <property type="entry name" value="ALP"/>
    <property type="match status" value="1"/>
</dbReference>
<evidence type="ECO:0000256" key="4">
    <source>
        <dbReference type="SAM" id="SignalP"/>
    </source>
</evidence>
<evidence type="ECO:0000256" key="3">
    <source>
        <dbReference type="RuleBase" id="RU003946"/>
    </source>
</evidence>
<feature type="chain" id="PRO_5045022051" description="alkaline phosphatase" evidence="4">
    <location>
        <begin position="21"/>
        <end position="524"/>
    </location>
</feature>
<evidence type="ECO:0000313" key="7">
    <source>
        <dbReference type="RefSeq" id="XP_022257787.1"/>
    </source>
</evidence>
<keyword evidence="4" id="KW-0732">Signal</keyword>
<evidence type="ECO:0000256" key="2">
    <source>
        <dbReference type="ARBA" id="ARBA00022553"/>
    </source>
</evidence>
<dbReference type="InterPro" id="IPR017850">
    <property type="entry name" value="Alkaline_phosphatase_core_sf"/>
</dbReference>
<evidence type="ECO:0000313" key="5">
    <source>
        <dbReference type="Proteomes" id="UP000694941"/>
    </source>
</evidence>
<protein>
    <recommendedName>
        <fullName evidence="1">alkaline phosphatase</fullName>
        <ecNumber evidence="1">3.1.3.1</ecNumber>
    </recommendedName>
</protein>
<keyword evidence="5" id="KW-1185">Reference proteome</keyword>
<dbReference type="PANTHER" id="PTHR11596:SF5">
    <property type="entry name" value="ALKALINE PHOSPHATASE"/>
    <property type="match status" value="1"/>
</dbReference>
<dbReference type="InterPro" id="IPR001952">
    <property type="entry name" value="Alkaline_phosphatase"/>
</dbReference>
<dbReference type="GeneID" id="106473680"/>
<dbReference type="Pfam" id="PF00245">
    <property type="entry name" value="Alk_phosphatase"/>
    <property type="match status" value="1"/>
</dbReference>
<dbReference type="EC" id="3.1.3.1" evidence="1"/>
<gene>
    <name evidence="6 7" type="primary">LOC106473680</name>
</gene>
<dbReference type="Proteomes" id="UP000694941">
    <property type="component" value="Unplaced"/>
</dbReference>
<dbReference type="Gene3D" id="3.40.720.10">
    <property type="entry name" value="Alkaline Phosphatase, subunit A"/>
    <property type="match status" value="1"/>
</dbReference>
<dbReference type="RefSeq" id="XP_013789813.1">
    <property type="nucleotide sequence ID" value="XM_013934359.2"/>
</dbReference>
<comment type="similarity">
    <text evidence="3">Belongs to the alkaline phosphatase family.</text>
</comment>
<feature type="signal peptide" evidence="4">
    <location>
        <begin position="1"/>
        <end position="20"/>
    </location>
</feature>
<dbReference type="PRINTS" id="PR00113">
    <property type="entry name" value="ALKPHPHTASE"/>
</dbReference>
<accession>A0ABM1BW41</accession>
<organism evidence="5 6">
    <name type="scientific">Limulus polyphemus</name>
    <name type="common">Atlantic horseshoe crab</name>
    <dbReference type="NCBI Taxonomy" id="6850"/>
    <lineage>
        <taxon>Eukaryota</taxon>
        <taxon>Metazoa</taxon>
        <taxon>Ecdysozoa</taxon>
        <taxon>Arthropoda</taxon>
        <taxon>Chelicerata</taxon>
        <taxon>Merostomata</taxon>
        <taxon>Xiphosura</taxon>
        <taxon>Limulidae</taxon>
        <taxon>Limulus</taxon>
    </lineage>
</organism>
<dbReference type="SUPFAM" id="SSF53649">
    <property type="entry name" value="Alkaline phosphatase-like"/>
    <property type="match status" value="1"/>
</dbReference>
<dbReference type="SMART" id="SM00098">
    <property type="entry name" value="alkPPc"/>
    <property type="match status" value="1"/>
</dbReference>
<proteinExistence type="inferred from homology"/>
<dbReference type="RefSeq" id="XP_022257787.1">
    <property type="nucleotide sequence ID" value="XM_022402079.1"/>
</dbReference>